<evidence type="ECO:0008006" key="4">
    <source>
        <dbReference type="Google" id="ProtNLM"/>
    </source>
</evidence>
<dbReference type="RefSeq" id="WP_012656579.1">
    <property type="nucleotide sequence ID" value="NC_011999.1"/>
</dbReference>
<evidence type="ECO:0000313" key="3">
    <source>
        <dbReference type="Proteomes" id="UP000001383"/>
    </source>
</evidence>
<dbReference type="OrthoDB" id="3246647at2"/>
<dbReference type="Proteomes" id="UP000001383">
    <property type="component" value="Chromosome"/>
</dbReference>
<feature type="transmembrane region" description="Helical" evidence="1">
    <location>
        <begin position="268"/>
        <end position="290"/>
    </location>
</feature>
<accession>B9EAW7</accession>
<feature type="transmembrane region" description="Helical" evidence="1">
    <location>
        <begin position="101"/>
        <end position="125"/>
    </location>
</feature>
<feature type="transmembrane region" description="Helical" evidence="1">
    <location>
        <begin position="7"/>
        <end position="32"/>
    </location>
</feature>
<name>B9EAW7_MACCJ</name>
<feature type="transmembrane region" description="Helical" evidence="1">
    <location>
        <begin position="79"/>
        <end position="95"/>
    </location>
</feature>
<evidence type="ECO:0000313" key="2">
    <source>
        <dbReference type="EMBL" id="BAH17378.1"/>
    </source>
</evidence>
<keyword evidence="1" id="KW-1133">Transmembrane helix</keyword>
<proteinExistence type="predicted"/>
<protein>
    <recommendedName>
        <fullName evidence="4">Polysaccharide biosynthesis protein</fullName>
    </recommendedName>
</protein>
<keyword evidence="1" id="KW-0472">Membrane</keyword>
<reference evidence="2 3" key="1">
    <citation type="journal article" date="2009" name="J. Bacteriol.">
        <title>Complete genome sequence of Macrococcus caseolyticus strain JCSCS5402, reflecting the ancestral genome of the human-pathogenic staphylococci.</title>
        <authorList>
            <person name="Baba T."/>
            <person name="Kuwahara-Arai K."/>
            <person name="Uchiyama I."/>
            <person name="Takeuchi F."/>
            <person name="Ito T."/>
            <person name="Hiramatsu K."/>
        </authorList>
    </citation>
    <scope>NUCLEOTIDE SEQUENCE [LARGE SCALE GENOMIC DNA]</scope>
    <source>
        <strain evidence="2 3">JCSC5402</strain>
    </source>
</reference>
<organism evidence="2 3">
    <name type="scientific">Macrococcus caseolyticus (strain JCSC5402)</name>
    <name type="common">Macrococcoides caseolyticum</name>
    <dbReference type="NCBI Taxonomy" id="458233"/>
    <lineage>
        <taxon>Bacteria</taxon>
        <taxon>Bacillati</taxon>
        <taxon>Bacillota</taxon>
        <taxon>Bacilli</taxon>
        <taxon>Bacillales</taxon>
        <taxon>Staphylococcaceae</taxon>
        <taxon>Macrococcoides</taxon>
    </lineage>
</organism>
<feature type="transmembrane region" description="Helical" evidence="1">
    <location>
        <begin position="226"/>
        <end position="248"/>
    </location>
</feature>
<dbReference type="EMBL" id="AP009484">
    <property type="protein sequence ID" value="BAH17378.1"/>
    <property type="molecule type" value="Genomic_DNA"/>
</dbReference>
<feature type="transmembrane region" description="Helical" evidence="1">
    <location>
        <begin position="363"/>
        <end position="384"/>
    </location>
</feature>
<dbReference type="KEGG" id="mcl:MCCL_0671"/>
<feature type="transmembrane region" description="Helical" evidence="1">
    <location>
        <begin position="310"/>
        <end position="328"/>
    </location>
</feature>
<feature type="transmembrane region" description="Helical" evidence="1">
    <location>
        <begin position="38"/>
        <end position="58"/>
    </location>
</feature>
<evidence type="ECO:0000256" key="1">
    <source>
        <dbReference type="SAM" id="Phobius"/>
    </source>
</evidence>
<dbReference type="AlphaFoldDB" id="B9EAW7"/>
<keyword evidence="1" id="KW-0812">Transmembrane</keyword>
<gene>
    <name evidence="2" type="ordered locus">MCCL_0671</name>
</gene>
<dbReference type="eggNOG" id="COG2244">
    <property type="taxonomic scope" value="Bacteria"/>
</dbReference>
<sequence length="391" mass="45087">MSGKNKFLIFVVGNISYGVSQWIILLGILKIFGVYDAGIYSLGVAIISPLVLLFSLGLNTLYVTDKRFDYKIYAYNRNFYTVFMFITYFIILVLLNKSIEILLLLILIGFQKILETQFDMIFAYYIEKKQQDKIGKIKLLQSFMIIFAFIIFGIFFKNLIGIFILIDSLFIMQLIYHDRILGTSFKIKLNTELLQSGLLLSFALLLSSLNTNIPKYYLEINGSTEYVGIFTSIIILYSAGKIIFQSAYSFLLPKIVENINNINTLKKYFISINISIGLLSIIILITSYATFNFWVPFVFRSDFLQYKIEIMLTVLGSFLIFQSILMDLFIHSYKNYRSNLISQIIVIIMVCLSLFIFKDLNLLKNAIISFLTFGLSVCITKTLIASRLIRR</sequence>
<feature type="transmembrane region" description="Helical" evidence="1">
    <location>
        <begin position="340"/>
        <end position="357"/>
    </location>
</feature>
<dbReference type="HOGENOM" id="CLU_705568_0_0_9"/>
<dbReference type="STRING" id="458233.MCCL_0671"/>